<feature type="transmembrane region" description="Helical" evidence="7">
    <location>
        <begin position="176"/>
        <end position="198"/>
    </location>
</feature>
<evidence type="ECO:0000256" key="4">
    <source>
        <dbReference type="ARBA" id="ARBA00022692"/>
    </source>
</evidence>
<organism evidence="9 10">
    <name type="scientific">Maribacter algarum</name>
    <name type="common">ex Zhang et al. 2020</name>
    <dbReference type="NCBI Taxonomy" id="2578118"/>
    <lineage>
        <taxon>Bacteria</taxon>
        <taxon>Pseudomonadati</taxon>
        <taxon>Bacteroidota</taxon>
        <taxon>Flavobacteriia</taxon>
        <taxon>Flavobacteriales</taxon>
        <taxon>Flavobacteriaceae</taxon>
        <taxon>Maribacter</taxon>
    </lineage>
</organism>
<feature type="transmembrane region" description="Helical" evidence="7">
    <location>
        <begin position="101"/>
        <end position="122"/>
    </location>
</feature>
<keyword evidence="4 7" id="KW-0812">Transmembrane</keyword>
<dbReference type="InterPro" id="IPR005829">
    <property type="entry name" value="Sugar_transporter_CS"/>
</dbReference>
<feature type="transmembrane region" description="Helical" evidence="7">
    <location>
        <begin position="261"/>
        <end position="283"/>
    </location>
</feature>
<feature type="transmembrane region" description="Helical" evidence="7">
    <location>
        <begin position="77"/>
        <end position="95"/>
    </location>
</feature>
<protein>
    <submittedName>
        <fullName evidence="9">Sugar porter family MFS transporter</fullName>
    </submittedName>
</protein>
<evidence type="ECO:0000313" key="9">
    <source>
        <dbReference type="EMBL" id="TMM53417.1"/>
    </source>
</evidence>
<comment type="caution">
    <text evidence="9">The sequence shown here is derived from an EMBL/GenBank/DDBJ whole genome shotgun (WGS) entry which is preliminary data.</text>
</comment>
<keyword evidence="5 7" id="KW-1133">Transmembrane helix</keyword>
<proteinExistence type="inferred from homology"/>
<feature type="transmembrane region" description="Helical" evidence="7">
    <location>
        <begin position="303"/>
        <end position="321"/>
    </location>
</feature>
<dbReference type="Gene3D" id="1.20.1250.20">
    <property type="entry name" value="MFS general substrate transporter like domains"/>
    <property type="match status" value="1"/>
</dbReference>
<dbReference type="EMBL" id="VATY01000005">
    <property type="protein sequence ID" value="TMM53417.1"/>
    <property type="molecule type" value="Genomic_DNA"/>
</dbReference>
<evidence type="ECO:0000313" key="10">
    <source>
        <dbReference type="Proteomes" id="UP000310314"/>
    </source>
</evidence>
<dbReference type="InterPro" id="IPR005828">
    <property type="entry name" value="MFS_sugar_transport-like"/>
</dbReference>
<dbReference type="PANTHER" id="PTHR48023:SF4">
    <property type="entry name" value="D-XYLOSE-PROTON SYMPORTER-LIKE 2"/>
    <property type="match status" value="1"/>
</dbReference>
<keyword evidence="3" id="KW-0813">Transport</keyword>
<dbReference type="Proteomes" id="UP000310314">
    <property type="component" value="Unassembled WGS sequence"/>
</dbReference>
<feature type="transmembrane region" description="Helical" evidence="7">
    <location>
        <begin position="480"/>
        <end position="503"/>
    </location>
</feature>
<keyword evidence="10" id="KW-1185">Reference proteome</keyword>
<dbReference type="InterPro" id="IPR003663">
    <property type="entry name" value="Sugar/inositol_transpt"/>
</dbReference>
<feature type="transmembrane region" description="Helical" evidence="7">
    <location>
        <begin position="134"/>
        <end position="156"/>
    </location>
</feature>
<evidence type="ECO:0000256" key="2">
    <source>
        <dbReference type="ARBA" id="ARBA00010992"/>
    </source>
</evidence>
<evidence type="ECO:0000256" key="6">
    <source>
        <dbReference type="ARBA" id="ARBA00023136"/>
    </source>
</evidence>
<comment type="similarity">
    <text evidence="2">Belongs to the major facilitator superfamily. Sugar transporter (TC 2.A.1.1) family.</text>
</comment>
<feature type="transmembrane region" description="Helical" evidence="7">
    <location>
        <begin position="9"/>
        <end position="29"/>
    </location>
</feature>
<dbReference type="InterPro" id="IPR020846">
    <property type="entry name" value="MFS_dom"/>
</dbReference>
<dbReference type="OrthoDB" id="9783823at2"/>
<evidence type="ECO:0000256" key="1">
    <source>
        <dbReference type="ARBA" id="ARBA00004141"/>
    </source>
</evidence>
<evidence type="ECO:0000256" key="5">
    <source>
        <dbReference type="ARBA" id="ARBA00022989"/>
    </source>
</evidence>
<feature type="transmembrane region" description="Helical" evidence="7">
    <location>
        <begin position="49"/>
        <end position="70"/>
    </location>
</feature>
<dbReference type="Pfam" id="PF00083">
    <property type="entry name" value="Sugar_tr"/>
    <property type="match status" value="2"/>
</dbReference>
<comment type="subcellular location">
    <subcellularLocation>
        <location evidence="1">Membrane</location>
        <topology evidence="1">Multi-pass membrane protein</topology>
    </subcellularLocation>
</comment>
<feature type="transmembrane region" description="Helical" evidence="7">
    <location>
        <begin position="416"/>
        <end position="440"/>
    </location>
</feature>
<dbReference type="PROSITE" id="PS50850">
    <property type="entry name" value="MFS"/>
    <property type="match status" value="1"/>
</dbReference>
<name>A0A5S3PH31_9FLAO</name>
<dbReference type="GO" id="GO:0022857">
    <property type="term" value="F:transmembrane transporter activity"/>
    <property type="evidence" value="ECO:0007669"/>
    <property type="project" value="InterPro"/>
</dbReference>
<evidence type="ECO:0000256" key="3">
    <source>
        <dbReference type="ARBA" id="ARBA00022448"/>
    </source>
</evidence>
<feature type="transmembrane region" description="Helical" evidence="7">
    <location>
        <begin position="328"/>
        <end position="348"/>
    </location>
</feature>
<evidence type="ECO:0000259" key="8">
    <source>
        <dbReference type="PROSITE" id="PS50850"/>
    </source>
</evidence>
<reference evidence="9 10" key="1">
    <citation type="submission" date="2019-05" db="EMBL/GenBank/DDBJ databases">
        <authorList>
            <person name="Zhang J.-Y."/>
            <person name="Feg X."/>
            <person name="Du Z.-J."/>
        </authorList>
    </citation>
    <scope>NUCLEOTIDE SEQUENCE [LARGE SCALE GENOMIC DNA]</scope>
    <source>
        <strain evidence="9 10">RZ26</strain>
    </source>
</reference>
<dbReference type="InterPro" id="IPR050820">
    <property type="entry name" value="MFS_Sugar_Transporter"/>
</dbReference>
<dbReference type="SUPFAM" id="SSF103473">
    <property type="entry name" value="MFS general substrate transporter"/>
    <property type="match status" value="1"/>
</dbReference>
<dbReference type="InterPro" id="IPR036259">
    <property type="entry name" value="MFS_trans_sf"/>
</dbReference>
<gene>
    <name evidence="9" type="ORF">FEE95_20370</name>
</gene>
<feature type="domain" description="Major facilitator superfamily (MFS) profile" evidence="8">
    <location>
        <begin position="11"/>
        <end position="507"/>
    </location>
</feature>
<dbReference type="PRINTS" id="PR00171">
    <property type="entry name" value="SUGRTRNSPORT"/>
</dbReference>
<dbReference type="PROSITE" id="PS00216">
    <property type="entry name" value="SUGAR_TRANSPORT_1"/>
    <property type="match status" value="1"/>
</dbReference>
<feature type="transmembrane region" description="Helical" evidence="7">
    <location>
        <begin position="452"/>
        <end position="474"/>
    </location>
</feature>
<accession>A0A5S3PH31</accession>
<keyword evidence="6 7" id="KW-0472">Membrane</keyword>
<evidence type="ECO:0000256" key="7">
    <source>
        <dbReference type="SAM" id="Phobius"/>
    </source>
</evidence>
<sequence>MANYKKNSYTYATIVAMGGFVFGIDAALISGTTNYLTEEFSLNELQLGAAVGAAAWGVLLALLFVGYAVNKIGRKRALQISAAVYLISAIGSAFAPNYWTFISARFLGGLAFSSISMASMYIGEIAPPKWRGKLVSMIQINIVVGLSAAYFINYMIQNWANSGAEWVSTLGIDTNTWRWMLGSEIIFALLWFVLLIIIPRSPVWLVLKEKIGEAKDTLRKVIPENEVTNQITEMQESLQTTGGEQSDWEQFKEIFSKPMRITFIIAATLAIAQQATGINAILFYAPTVFEQLGMGTDAAFSQAIWIGVISVIFTVLGLLVVDKIGRRPMILGGMLWIIISLGICFYGFNSATYSLSKENVSELTELPNSERLDVLVDKSYESDIEFKEALSETLGGDDAKKYSSALIQKAANINGLLILIGILSFIAAFQSTIGPVMWVLFSEIFPISNRGIAIPVFVFLTSITSSFVQTFFPWQLENLGIGATLLFYASTVAIGLIILFIYLKETKNLTIEEVQLALAPKKK</sequence>
<dbReference type="RefSeq" id="WP_138659876.1">
    <property type="nucleotide sequence ID" value="NZ_VATY01000005.1"/>
</dbReference>
<dbReference type="PANTHER" id="PTHR48023">
    <property type="entry name" value="D-XYLOSE-PROTON SYMPORTER-LIKE 2"/>
    <property type="match status" value="1"/>
</dbReference>
<dbReference type="AlphaFoldDB" id="A0A5S3PH31"/>
<dbReference type="GO" id="GO:0016020">
    <property type="term" value="C:membrane"/>
    <property type="evidence" value="ECO:0007669"/>
    <property type="project" value="UniProtKB-SubCell"/>
</dbReference>